<feature type="modified residue" description="N6-(pyridoxal phosphate)lysine" evidence="5">
    <location>
        <position position="261"/>
    </location>
</feature>
<dbReference type="EMBL" id="LN899821">
    <property type="protein sequence ID" value="CUV18292.1"/>
    <property type="molecule type" value="Genomic_DNA"/>
</dbReference>
<dbReference type="AlphaFoldDB" id="A0A0S4U7T6"/>
<dbReference type="InterPro" id="IPR015421">
    <property type="entry name" value="PyrdxlP-dep_Trfase_major"/>
</dbReference>
<dbReference type="GO" id="GO:0003961">
    <property type="term" value="F:O-acetylhomoserine aminocarboxypropyltransferase activity"/>
    <property type="evidence" value="ECO:0007669"/>
    <property type="project" value="TreeGrafter"/>
</dbReference>
<evidence type="ECO:0000256" key="2">
    <source>
        <dbReference type="ARBA" id="ARBA00009077"/>
    </source>
</evidence>
<dbReference type="NCBIfam" id="NF004609">
    <property type="entry name" value="PRK05939.1"/>
    <property type="match status" value="1"/>
</dbReference>
<dbReference type="Gene3D" id="3.40.640.10">
    <property type="entry name" value="Type I PLP-dependent aspartate aminotransferase-like (Major domain)"/>
    <property type="match status" value="1"/>
</dbReference>
<keyword evidence="4 5" id="KW-0663">Pyridoxal phosphate</keyword>
<comment type="cofactor">
    <cofactor evidence="1 6">
        <name>pyridoxal 5'-phosphate</name>
        <dbReference type="ChEBI" id="CHEBI:597326"/>
    </cofactor>
</comment>
<proteinExistence type="inferred from homology"/>
<dbReference type="GO" id="GO:0005737">
    <property type="term" value="C:cytoplasm"/>
    <property type="evidence" value="ECO:0007669"/>
    <property type="project" value="TreeGrafter"/>
</dbReference>
<name>A0A0S4U7T6_RALSL</name>
<dbReference type="GO" id="GO:0006535">
    <property type="term" value="P:cysteine biosynthetic process from serine"/>
    <property type="evidence" value="ECO:0007669"/>
    <property type="project" value="TreeGrafter"/>
</dbReference>
<dbReference type="GO" id="GO:0004124">
    <property type="term" value="F:cysteine synthase activity"/>
    <property type="evidence" value="ECO:0007669"/>
    <property type="project" value="TreeGrafter"/>
</dbReference>
<accession>A0A0S4U7T6</accession>
<dbReference type="InterPro" id="IPR015424">
    <property type="entry name" value="PyrdxlP-dep_Trfase"/>
</dbReference>
<dbReference type="GO" id="GO:0019346">
    <property type="term" value="P:transsulfuration"/>
    <property type="evidence" value="ECO:0007669"/>
    <property type="project" value="InterPro"/>
</dbReference>
<dbReference type="PIRSF" id="PIRSF001434">
    <property type="entry name" value="CGS"/>
    <property type="match status" value="1"/>
</dbReference>
<comment type="similarity">
    <text evidence="2 6">Belongs to the trans-sulfuration enzymes family.</text>
</comment>
<keyword evidence="3" id="KW-0808">Transferase</keyword>
<dbReference type="SUPFAM" id="SSF53383">
    <property type="entry name" value="PLP-dependent transferases"/>
    <property type="match status" value="1"/>
</dbReference>
<evidence type="ECO:0000256" key="5">
    <source>
        <dbReference type="PIRSR" id="PIRSR001434-2"/>
    </source>
</evidence>
<dbReference type="Pfam" id="PF01053">
    <property type="entry name" value="Cys_Met_Meta_PP"/>
    <property type="match status" value="1"/>
</dbReference>
<evidence type="ECO:0000256" key="7">
    <source>
        <dbReference type="SAM" id="MobiDB-lite"/>
    </source>
</evidence>
<dbReference type="Gene3D" id="3.90.1150.10">
    <property type="entry name" value="Aspartate Aminotransferase, domain 1"/>
    <property type="match status" value="1"/>
</dbReference>
<reference evidence="8" key="1">
    <citation type="submission" date="2015-10" db="EMBL/GenBank/DDBJ databases">
        <authorList>
            <person name="Gilbert D.G."/>
        </authorList>
    </citation>
    <scope>NUCLEOTIDE SEQUENCE</scope>
    <source>
        <strain evidence="8">Phyl III-seqv23</strain>
    </source>
</reference>
<gene>
    <name evidence="8" type="ORF">PSS4_v1_560028</name>
</gene>
<dbReference type="FunFam" id="3.40.640.10:FF:000046">
    <property type="entry name" value="Cystathionine gamma-lyase"/>
    <property type="match status" value="1"/>
</dbReference>
<organism evidence="8">
    <name type="scientific">Ralstonia solanacearum</name>
    <name type="common">Pseudomonas solanacearum</name>
    <dbReference type="NCBI Taxonomy" id="305"/>
    <lineage>
        <taxon>Bacteria</taxon>
        <taxon>Pseudomonadati</taxon>
        <taxon>Pseudomonadota</taxon>
        <taxon>Betaproteobacteria</taxon>
        <taxon>Burkholderiales</taxon>
        <taxon>Burkholderiaceae</taxon>
        <taxon>Ralstonia</taxon>
        <taxon>Ralstonia solanacearum species complex</taxon>
    </lineage>
</organism>
<dbReference type="PANTHER" id="PTHR43797:SF2">
    <property type="entry name" value="HOMOCYSTEINE_CYSTEINE SYNTHASE"/>
    <property type="match status" value="1"/>
</dbReference>
<dbReference type="GO" id="GO:0071269">
    <property type="term" value="P:L-homocysteine biosynthetic process"/>
    <property type="evidence" value="ECO:0007669"/>
    <property type="project" value="TreeGrafter"/>
</dbReference>
<evidence type="ECO:0000256" key="1">
    <source>
        <dbReference type="ARBA" id="ARBA00001933"/>
    </source>
</evidence>
<dbReference type="PANTHER" id="PTHR43797">
    <property type="entry name" value="HOMOCYSTEINE/CYSTEINE SYNTHASE"/>
    <property type="match status" value="1"/>
</dbReference>
<sequence length="469" mass="50247">MADGTASGRRETHASSPASKPCGHGIHPSTHPPGAKARLGSRNRAIMARFRASFPPAIMTGLTTALLHADREAGIEHYAVHKPLHTSTTYGYADTRDLIDVFQGKPGYTYARQGNPTTAALEAKITMMEDGLATACFATGMAAIAAVFSTLLRAGDHVVSSAFLFGNTNSVFETLRNLGVEVTFVDATSAQAVADAVQPNTRLVFVETIANPRTQVADLGGIGALCKARGLLYVIDSTMTSPWLFRGRDAQAGLVVHSLSKYIGGHGNALGGAVVDTGLFDWTAYPNIFPAYRKVKPEMQGIQQIRKKGLRDLGATLIADAAHRIAIGAETMALRVDRTCSNALALARTLAAHPKVARVYYPGLADHPQHARATELFRHYGGLLSFELVDGADYVDMLNHLRYAVRATHLGDTRTLVIPVAPTIYWEMGAERRASMGIADSLVRVSVGIEDEVDLLADFTQALDATGIR</sequence>
<dbReference type="InterPro" id="IPR015422">
    <property type="entry name" value="PyrdxlP-dep_Trfase_small"/>
</dbReference>
<evidence type="ECO:0000256" key="4">
    <source>
        <dbReference type="ARBA" id="ARBA00022898"/>
    </source>
</evidence>
<dbReference type="GO" id="GO:0030170">
    <property type="term" value="F:pyridoxal phosphate binding"/>
    <property type="evidence" value="ECO:0007669"/>
    <property type="project" value="InterPro"/>
</dbReference>
<dbReference type="InterPro" id="IPR006235">
    <property type="entry name" value="OAc-hSer/O-AcSer_sulfhydrylase"/>
</dbReference>
<protein>
    <submittedName>
        <fullName evidence="8">Uncharacterized protein</fullName>
    </submittedName>
</protein>
<evidence type="ECO:0000313" key="8">
    <source>
        <dbReference type="EMBL" id="CUV18292.1"/>
    </source>
</evidence>
<evidence type="ECO:0000256" key="6">
    <source>
        <dbReference type="RuleBase" id="RU362118"/>
    </source>
</evidence>
<feature type="region of interest" description="Disordered" evidence="7">
    <location>
        <begin position="1"/>
        <end position="37"/>
    </location>
</feature>
<dbReference type="InterPro" id="IPR000277">
    <property type="entry name" value="Cys/Met-Metab_PyrdxlP-dep_enz"/>
</dbReference>
<evidence type="ECO:0000256" key="3">
    <source>
        <dbReference type="ARBA" id="ARBA00022679"/>
    </source>
</evidence>